<name>A0A1G8RPZ1_9RHOB</name>
<dbReference type="STRING" id="571298.SAMN04488026_101378"/>
<dbReference type="EMBL" id="FNEK01000013">
    <property type="protein sequence ID" value="SDJ18982.1"/>
    <property type="molecule type" value="Genomic_DNA"/>
</dbReference>
<dbReference type="InterPro" id="IPR011990">
    <property type="entry name" value="TPR-like_helical_dom_sf"/>
</dbReference>
<dbReference type="AlphaFoldDB" id="A0A1G8RPZ1"/>
<evidence type="ECO:0000313" key="2">
    <source>
        <dbReference type="Proteomes" id="UP000199382"/>
    </source>
</evidence>
<proteinExistence type="predicted"/>
<sequence length="315" mass="34669">MICDFDFLDVATGEILWNRNILVAEAAATMALPERLADVLQAIGRSVAQTTLRNLRGLTLPEIADHELLIAGVASMHRRALRDFLTARQYLEESAARAPRSTDVHAWLGKWHILNVFKGYSTDRGSDTQRALDCTARALDLDPDSSFALTIDGFAHANILGEIDEADRRYTAALDRNPNESLSWLLRGALLAFQDDGTGAVQATDTARRLSPIDPFGYYFDSLASSAHLAAGNFDRALDFAERSLSANDRHISTLRTKIAAQHCLGDGDGARATAAELMRRFPTFRLNEYRSTHPSAERRTGRLVIEALRASGIS</sequence>
<dbReference type="SUPFAM" id="SSF48452">
    <property type="entry name" value="TPR-like"/>
    <property type="match status" value="1"/>
</dbReference>
<dbReference type="Proteomes" id="UP000199382">
    <property type="component" value="Unassembled WGS sequence"/>
</dbReference>
<evidence type="ECO:0000313" key="1">
    <source>
        <dbReference type="EMBL" id="SDJ18982.1"/>
    </source>
</evidence>
<gene>
    <name evidence="1" type="ORF">SAMN04488026_101378</name>
</gene>
<dbReference type="PANTHER" id="PTHR12558:SF13">
    <property type="entry name" value="CELL DIVISION CYCLE PROTEIN 27 HOMOLOG"/>
    <property type="match status" value="1"/>
</dbReference>
<protein>
    <submittedName>
        <fullName evidence="1">Tfp pilus assembly protein PilF</fullName>
    </submittedName>
</protein>
<reference evidence="1 2" key="1">
    <citation type="submission" date="2016-10" db="EMBL/GenBank/DDBJ databases">
        <authorList>
            <person name="de Groot N.N."/>
        </authorList>
    </citation>
    <scope>NUCLEOTIDE SEQUENCE [LARGE SCALE GENOMIC DNA]</scope>
    <source>
        <strain evidence="1 2">DSM 25294</strain>
    </source>
</reference>
<dbReference type="PANTHER" id="PTHR12558">
    <property type="entry name" value="CELL DIVISION CYCLE 16,23,27"/>
    <property type="match status" value="1"/>
</dbReference>
<accession>A0A1G8RPZ1</accession>
<keyword evidence="2" id="KW-1185">Reference proteome</keyword>
<dbReference type="Gene3D" id="1.25.40.10">
    <property type="entry name" value="Tetratricopeptide repeat domain"/>
    <property type="match status" value="1"/>
</dbReference>
<organism evidence="1 2">
    <name type="scientific">Aliiruegeria lutimaris</name>
    <dbReference type="NCBI Taxonomy" id="571298"/>
    <lineage>
        <taxon>Bacteria</taxon>
        <taxon>Pseudomonadati</taxon>
        <taxon>Pseudomonadota</taxon>
        <taxon>Alphaproteobacteria</taxon>
        <taxon>Rhodobacterales</taxon>
        <taxon>Roseobacteraceae</taxon>
        <taxon>Aliiruegeria</taxon>
    </lineage>
</organism>